<evidence type="ECO:0000256" key="2">
    <source>
        <dbReference type="ARBA" id="ARBA00022737"/>
    </source>
</evidence>
<dbReference type="SUPFAM" id="SSF48452">
    <property type="entry name" value="TPR-like"/>
    <property type="match status" value="4"/>
</dbReference>
<feature type="domain" description="Pre-mRNA-splicing factor Syf1/CRNKL1-like C-terminal HAT-repeats" evidence="6">
    <location>
        <begin position="125"/>
        <end position="280"/>
    </location>
</feature>
<dbReference type="EMBL" id="VRMN01000006">
    <property type="protein sequence ID" value="KAA8493799.1"/>
    <property type="molecule type" value="Genomic_DNA"/>
</dbReference>
<evidence type="ECO:0000256" key="3">
    <source>
        <dbReference type="ARBA" id="ARBA00023242"/>
    </source>
</evidence>
<dbReference type="InterPro" id="IPR019734">
    <property type="entry name" value="TPR_rpt"/>
</dbReference>
<evidence type="ECO:0000256" key="4">
    <source>
        <dbReference type="PROSITE-ProRule" id="PRU00339"/>
    </source>
</evidence>
<evidence type="ECO:0000313" key="7">
    <source>
        <dbReference type="EMBL" id="KAA8493799.1"/>
    </source>
</evidence>
<evidence type="ECO:0000313" key="8">
    <source>
        <dbReference type="Proteomes" id="UP000324585"/>
    </source>
</evidence>
<reference evidence="8" key="1">
    <citation type="journal article" date="2019" name="Nat. Commun.">
        <title>Expansion of phycobilisome linker gene families in mesophilic red algae.</title>
        <authorList>
            <person name="Lee J."/>
            <person name="Kim D."/>
            <person name="Bhattacharya D."/>
            <person name="Yoon H.S."/>
        </authorList>
    </citation>
    <scope>NUCLEOTIDE SEQUENCE [LARGE SCALE GENOMIC DNA]</scope>
    <source>
        <strain evidence="8">CCMP 1328</strain>
    </source>
</reference>
<evidence type="ECO:0000256" key="5">
    <source>
        <dbReference type="SAM" id="MobiDB-lite"/>
    </source>
</evidence>
<keyword evidence="3" id="KW-0539">Nucleus</keyword>
<evidence type="ECO:0000256" key="1">
    <source>
        <dbReference type="ARBA" id="ARBA00004123"/>
    </source>
</evidence>
<name>A0A5J4YQR2_PORPP</name>
<dbReference type="SMART" id="SM00028">
    <property type="entry name" value="TPR"/>
    <property type="match status" value="13"/>
</dbReference>
<feature type="repeat" description="TPR" evidence="4">
    <location>
        <begin position="330"/>
        <end position="363"/>
    </location>
</feature>
<keyword evidence="8" id="KW-1185">Reference proteome</keyword>
<dbReference type="Gene3D" id="1.25.40.10">
    <property type="entry name" value="Tetratricopeptide repeat domain"/>
    <property type="match status" value="5"/>
</dbReference>
<dbReference type="Proteomes" id="UP000324585">
    <property type="component" value="Unassembled WGS sequence"/>
</dbReference>
<dbReference type="AlphaFoldDB" id="A0A5J4YQR2"/>
<dbReference type="PROSITE" id="PS50005">
    <property type="entry name" value="TPR"/>
    <property type="match status" value="1"/>
</dbReference>
<dbReference type="OrthoDB" id="541719at2759"/>
<dbReference type="PANTHER" id="PTHR44917:SF1">
    <property type="entry name" value="PROTEIN HIGH CHLOROPHYLL FLUORESCENT 107"/>
    <property type="match status" value="1"/>
</dbReference>
<comment type="caution">
    <text evidence="7">The sequence shown here is derived from an EMBL/GenBank/DDBJ whole genome shotgun (WGS) entry which is preliminary data.</text>
</comment>
<dbReference type="InterPro" id="IPR055430">
    <property type="entry name" value="HAT_Syf1_CNRKL1_C"/>
</dbReference>
<dbReference type="GO" id="GO:0005634">
    <property type="term" value="C:nucleus"/>
    <property type="evidence" value="ECO:0007669"/>
    <property type="project" value="UniProtKB-SubCell"/>
</dbReference>
<dbReference type="OMA" id="AHAWQAW"/>
<dbReference type="GO" id="GO:0006417">
    <property type="term" value="P:regulation of translation"/>
    <property type="evidence" value="ECO:0007669"/>
    <property type="project" value="TreeGrafter"/>
</dbReference>
<dbReference type="InterPro" id="IPR011990">
    <property type="entry name" value="TPR-like_helical_dom_sf"/>
</dbReference>
<keyword evidence="4" id="KW-0802">TPR repeat</keyword>
<gene>
    <name evidence="7" type="ORF">FVE85_4936</name>
</gene>
<dbReference type="InterPro" id="IPR003107">
    <property type="entry name" value="HAT"/>
</dbReference>
<accession>A0A5J4YQR2</accession>
<organism evidence="7 8">
    <name type="scientific">Porphyridium purpureum</name>
    <name type="common">Red alga</name>
    <name type="synonym">Porphyridium cruentum</name>
    <dbReference type="NCBI Taxonomy" id="35688"/>
    <lineage>
        <taxon>Eukaryota</taxon>
        <taxon>Rhodophyta</taxon>
        <taxon>Bangiophyceae</taxon>
        <taxon>Porphyridiales</taxon>
        <taxon>Porphyridiaceae</taxon>
        <taxon>Porphyridium</taxon>
    </lineage>
</organism>
<feature type="compositionally biased region" description="Low complexity" evidence="5">
    <location>
        <begin position="296"/>
        <end position="312"/>
    </location>
</feature>
<sequence>MEGGRGADAGLAVPAFHPGHGHVVRSHMRSVQQCRRVERNALAILCASSAYPTCRLRRGSDAPVCARMIRIRSMHHVSWCSGRQERSTHKSTCCHAALESELDSVQPDISDAQKRAVVDLFRRAKKLESENQCAAAQALYEEGLAIDRRDGHTWLALGQLIARKDSTRAREIFEEALRHCHDNVFLLQAFAVFESKNGNVSRARTLFTKANELDPANPYVFQAWGLLEQRAGNRRAAREMYSRCVSIRPQSQVCLAWGTLESREGNVERARELFRLALRIAPGTRGHRNVTRRANTSTSGSAASGGASTSSSPAKAPHDRKLGKYIDTQCRVLCAWAELEERMGDHKEALQLLNRALELQKDDPETIMVLARLQSRTSASSMQPALLTLRNALHLDDKLPRNVINGWANLELKAGNAYKALEILNAGKVHYPSDPCIFMTLGTVHESCSQFEQARDWYARSVDAEARAPTLVAWALLEERCGHFDLARSLFQRALRVDPLHGQAYNAYAMMEQRLNDQERALAVYQHGLDSGVCSVSLYHGASQLHKARGEYDQARALLRQGVLLTRESTVYLWHSWGMLEIRLNNVSEARRIGELAMKRYPNDSRVLLVAALAYSACSAEYVAEVDRARELFRKAVLADPMHAHAWQVWGVFEASRNCLDAARALFKRGLRLSPTHGALWQAWAVLEMRCGDLTKSRSLFERGTTACPNHVHLFQAWACMEVRANDPARARDLLDAALKICRTHGPVWTAYGLLEARYGTMARARFCFQEGARVDPNHGPVYRTWAQTEADAKDFQRARELFKRGLELAPHYAPMYHRYAEMEAMLGNVAALADLQERAKVYFPSASQSPMHQDFSVSEFDGLDASDDEEQYLKRETEMERAIRGAQDLTASLAPASEVVL</sequence>
<comment type="subcellular location">
    <subcellularLocation>
        <location evidence="1">Nucleus</location>
    </subcellularLocation>
</comment>
<dbReference type="Pfam" id="PF23231">
    <property type="entry name" value="HAT_Syf1_CNRKL1_C"/>
    <property type="match status" value="1"/>
</dbReference>
<dbReference type="GO" id="GO:0003727">
    <property type="term" value="F:single-stranded RNA binding"/>
    <property type="evidence" value="ECO:0007669"/>
    <property type="project" value="TreeGrafter"/>
</dbReference>
<dbReference type="Pfam" id="PF13428">
    <property type="entry name" value="TPR_14"/>
    <property type="match status" value="1"/>
</dbReference>
<protein>
    <submittedName>
        <fullName evidence="7">PsbB mRNA maturation factor Mbb1, chloroplastic</fullName>
    </submittedName>
</protein>
<dbReference type="InterPro" id="IPR044624">
    <property type="entry name" value="Mbb1-like"/>
</dbReference>
<keyword evidence="2" id="KW-0677">Repeat</keyword>
<dbReference type="PANTHER" id="PTHR44917">
    <property type="entry name" value="PROTEIN HIGH CHLOROPHYLL FLUORESCENT 107"/>
    <property type="match status" value="1"/>
</dbReference>
<dbReference type="GO" id="GO:0003729">
    <property type="term" value="F:mRNA binding"/>
    <property type="evidence" value="ECO:0007669"/>
    <property type="project" value="InterPro"/>
</dbReference>
<evidence type="ECO:0000259" key="6">
    <source>
        <dbReference type="Pfam" id="PF23231"/>
    </source>
</evidence>
<feature type="region of interest" description="Disordered" evidence="5">
    <location>
        <begin position="285"/>
        <end position="320"/>
    </location>
</feature>
<dbReference type="SMART" id="SM00386">
    <property type="entry name" value="HAT"/>
    <property type="match status" value="13"/>
</dbReference>
<proteinExistence type="predicted"/>
<dbReference type="GO" id="GO:0006397">
    <property type="term" value="P:mRNA processing"/>
    <property type="evidence" value="ECO:0007669"/>
    <property type="project" value="InterPro"/>
</dbReference>
<dbReference type="Pfam" id="PF13432">
    <property type="entry name" value="TPR_16"/>
    <property type="match status" value="2"/>
</dbReference>